<dbReference type="Gene3D" id="2.180.10.10">
    <property type="entry name" value="RHS repeat-associated core"/>
    <property type="match status" value="1"/>
</dbReference>
<dbReference type="NCBIfam" id="TIGR01643">
    <property type="entry name" value="YD_repeat_2x"/>
    <property type="match status" value="2"/>
</dbReference>
<reference evidence="3 4" key="1">
    <citation type="submission" date="2019-05" db="EMBL/GenBank/DDBJ databases">
        <authorList>
            <consortium name="Pathogen Informatics"/>
        </authorList>
    </citation>
    <scope>NUCLEOTIDE SEQUENCE [LARGE SCALE GENOMIC DNA]</scope>
    <source>
        <strain evidence="3 4">NCTC12971</strain>
    </source>
</reference>
<protein>
    <submittedName>
        <fullName evidence="3">Cell wall-associated polypeptide CWBP200</fullName>
    </submittedName>
</protein>
<accession>A0A4U9HJS0</accession>
<dbReference type="Proteomes" id="UP000307968">
    <property type="component" value="Chromosome"/>
</dbReference>
<sequence>MFERRYQWDRQDLVVQQKLIENDNLTDGPQFQQRRFGYDARGQLTHSILPQREERFYYDPAGNRSDGPATTVWRNLLQRLNGHRWGYDGFGRLSWRRDGNTGVEQRFQYDAEHRLTAVTFDGDSRHQRAEYRYDALGRRTRKTLYPHHGEPQTTLFHWNGLQMVGEHNPDQPQRSTQYLYREDSYEPLARVDRHGDSSEVYWYHSELNGLPERMTDAQGKVVWHGRFSAWGATDAESGTLATQQNLRYQGQYLDRETGLHYNLFRYYDPNCGRFTQSDPIGLAGGVNTYAYTPDPISWVDPFGLFTCEVNWKKGPNKWAKGKLSEHYKKHVLEQGEFGDISMKKYHELMEDFLIDNSPSYKQAKIGNQIIKFDPATNRVLVGNAKNREILSFYKAQPEFVTKDPFTDAIDIALQKTGSSPSDVVYK</sequence>
<dbReference type="PRINTS" id="PR00394">
    <property type="entry name" value="RHSPROTEIN"/>
</dbReference>
<evidence type="ECO:0000313" key="3">
    <source>
        <dbReference type="EMBL" id="VTP64402.1"/>
    </source>
</evidence>
<gene>
    <name evidence="3" type="primary">wapA_4</name>
    <name evidence="3" type="ORF">NCTC12971_03540</name>
</gene>
<dbReference type="InterPro" id="IPR022385">
    <property type="entry name" value="Rhs_assc_core"/>
</dbReference>
<evidence type="ECO:0000313" key="4">
    <source>
        <dbReference type="Proteomes" id="UP000307968"/>
    </source>
</evidence>
<organism evidence="3 4">
    <name type="scientific">Serratia rubidaea</name>
    <name type="common">Serratia marinorubra</name>
    <dbReference type="NCBI Taxonomy" id="61652"/>
    <lineage>
        <taxon>Bacteria</taxon>
        <taxon>Pseudomonadati</taxon>
        <taxon>Pseudomonadota</taxon>
        <taxon>Gammaproteobacteria</taxon>
        <taxon>Enterobacterales</taxon>
        <taxon>Yersiniaceae</taxon>
        <taxon>Serratia</taxon>
    </lineage>
</organism>
<evidence type="ECO:0000256" key="1">
    <source>
        <dbReference type="ARBA" id="ARBA00022737"/>
    </source>
</evidence>
<dbReference type="AlphaFoldDB" id="A0A4U9HJS0"/>
<evidence type="ECO:0000259" key="2">
    <source>
        <dbReference type="Pfam" id="PF25023"/>
    </source>
</evidence>
<keyword evidence="1" id="KW-0677">Repeat</keyword>
<dbReference type="EMBL" id="LR590463">
    <property type="protein sequence ID" value="VTP64402.1"/>
    <property type="molecule type" value="Genomic_DNA"/>
</dbReference>
<feature type="domain" description="Teneurin-like YD-shell" evidence="2">
    <location>
        <begin position="28"/>
        <end position="278"/>
    </location>
</feature>
<dbReference type="PANTHER" id="PTHR32305:SF15">
    <property type="entry name" value="PROTEIN RHSA-RELATED"/>
    <property type="match status" value="1"/>
</dbReference>
<dbReference type="PANTHER" id="PTHR32305">
    <property type="match status" value="1"/>
</dbReference>
<name>A0A4U9HJS0_SERRU</name>
<dbReference type="InterPro" id="IPR056823">
    <property type="entry name" value="TEN-like_YD-shell"/>
</dbReference>
<dbReference type="NCBIfam" id="TIGR03696">
    <property type="entry name" value="Rhs_assc_core"/>
    <property type="match status" value="1"/>
</dbReference>
<dbReference type="InterPro" id="IPR050708">
    <property type="entry name" value="T6SS_VgrG/RHS"/>
</dbReference>
<proteinExistence type="predicted"/>
<dbReference type="InterPro" id="IPR006530">
    <property type="entry name" value="YD"/>
</dbReference>
<dbReference type="Pfam" id="PF25023">
    <property type="entry name" value="TEN_YD-shell"/>
    <property type="match status" value="1"/>
</dbReference>